<dbReference type="WBParaSite" id="SCUD_0001763401-mRNA-1">
    <property type="protein sequence ID" value="SCUD_0001763401-mRNA-1"/>
    <property type="gene ID" value="SCUD_0001763401"/>
</dbReference>
<reference evidence="4" key="1">
    <citation type="submission" date="2016-06" db="UniProtKB">
        <authorList>
            <consortium name="WormBaseParasite"/>
        </authorList>
    </citation>
    <scope>IDENTIFICATION</scope>
</reference>
<dbReference type="PANTHER" id="PTHR47027:SF25">
    <property type="entry name" value="REVERSE TRANSCRIPTASE DOMAIN-CONTAINING PROTEIN"/>
    <property type="match status" value="1"/>
</dbReference>
<sequence length="297" mass="32352">MVLYSGHVEESAPHTQKVVLMLFKEALSLTGSTKTRRNYDGGQLEGDQRDIKINASGGVGSQQASSLGMDLNRNPGHDTRKTRAAKVKTQAEFTDAKKTSEVEQGSRQAEIRGRSKDDSGKAAREGNIGQLYGVTKKLVGNYGKPEKLVKDKEGKRITEIREQGADDLAHLSYTRKQMWMKTTSVAAASTVVGVDIHSGKSKILEHNTENTNSITLDGEALGIFIFLGSIIGKQGGSDADINVRIGKARVAFLQLRNIWNSKQIQSNIKVQAVLVSFQNKALDELAASADRILEITK</sequence>
<reference evidence="2 3" key="2">
    <citation type="submission" date="2018-11" db="EMBL/GenBank/DDBJ databases">
        <authorList>
            <consortium name="Pathogen Informatics"/>
        </authorList>
    </citation>
    <scope>NUCLEOTIDE SEQUENCE [LARGE SCALE GENOMIC DNA]</scope>
    <source>
        <strain evidence="2">Dakar</strain>
        <strain evidence="3">Dakar, Senegal</strain>
    </source>
</reference>
<keyword evidence="3" id="KW-1185">Reference proteome</keyword>
<dbReference type="PANTHER" id="PTHR47027">
    <property type="entry name" value="REVERSE TRANSCRIPTASE DOMAIN-CONTAINING PROTEIN"/>
    <property type="match status" value="1"/>
</dbReference>
<evidence type="ECO:0000313" key="3">
    <source>
        <dbReference type="Proteomes" id="UP000279833"/>
    </source>
</evidence>
<evidence type="ECO:0000313" key="4">
    <source>
        <dbReference type="WBParaSite" id="SCUD_0001763401-mRNA-1"/>
    </source>
</evidence>
<organism evidence="4">
    <name type="scientific">Schistosoma curassoni</name>
    <dbReference type="NCBI Taxonomy" id="6186"/>
    <lineage>
        <taxon>Eukaryota</taxon>
        <taxon>Metazoa</taxon>
        <taxon>Spiralia</taxon>
        <taxon>Lophotrochozoa</taxon>
        <taxon>Platyhelminthes</taxon>
        <taxon>Trematoda</taxon>
        <taxon>Digenea</taxon>
        <taxon>Strigeidida</taxon>
        <taxon>Schistosomatoidea</taxon>
        <taxon>Schistosomatidae</taxon>
        <taxon>Schistosoma</taxon>
    </lineage>
</organism>
<feature type="compositionally biased region" description="Basic and acidic residues" evidence="1">
    <location>
        <begin position="109"/>
        <end position="124"/>
    </location>
</feature>
<feature type="region of interest" description="Disordered" evidence="1">
    <location>
        <begin position="58"/>
        <end position="124"/>
    </location>
</feature>
<protein>
    <submittedName>
        <fullName evidence="4">PPM-type phosphatase domain-containing protein</fullName>
    </submittedName>
</protein>
<name>A0A183KRE5_9TREM</name>
<dbReference type="EMBL" id="UZAK01040030">
    <property type="protein sequence ID" value="VDP63929.1"/>
    <property type="molecule type" value="Genomic_DNA"/>
</dbReference>
<evidence type="ECO:0000313" key="2">
    <source>
        <dbReference type="EMBL" id="VDP63929.1"/>
    </source>
</evidence>
<dbReference type="AlphaFoldDB" id="A0A183KRE5"/>
<accession>A0A183KRE5</accession>
<evidence type="ECO:0000256" key="1">
    <source>
        <dbReference type="SAM" id="MobiDB-lite"/>
    </source>
</evidence>
<proteinExistence type="predicted"/>
<dbReference type="Proteomes" id="UP000279833">
    <property type="component" value="Unassembled WGS sequence"/>
</dbReference>
<gene>
    <name evidence="2" type="ORF">SCUD_LOCUS17631</name>
</gene>